<protein>
    <submittedName>
        <fullName evidence="3">2-oxoglutarate oxidoreductase, gamma subunit</fullName>
        <ecNumber evidence="3">1.2.7.3</ecNumber>
    </submittedName>
</protein>
<keyword evidence="1 3" id="KW-0560">Oxidoreductase</keyword>
<dbReference type="InterPro" id="IPR019752">
    <property type="entry name" value="Pyrv/ketoisovalerate_OxRed_cat"/>
</dbReference>
<reference evidence="3" key="1">
    <citation type="submission" date="2016-10" db="EMBL/GenBank/DDBJ databases">
        <authorList>
            <person name="de Groot N.N."/>
        </authorList>
    </citation>
    <scope>NUCLEOTIDE SEQUENCE</scope>
</reference>
<proteinExistence type="predicted"/>
<dbReference type="SUPFAM" id="SSF53323">
    <property type="entry name" value="Pyruvate-ferredoxin oxidoreductase, PFOR, domain III"/>
    <property type="match status" value="1"/>
</dbReference>
<dbReference type="InterPro" id="IPR052554">
    <property type="entry name" value="2-oxoglutarate_synth_KorC"/>
</dbReference>
<dbReference type="EC" id="1.2.7.3" evidence="3"/>
<sequence length="185" mass="20049">MRHTLRFTGVGGQGVLLAGEIMAACKIKNGGYGLKTATYTSQVRGGATVVDITLDDDEIRYPYANEGEIDFMLSVADVSYQQFKNGVKPGGTIVVDPNLVHPTDEDREKWIIHEIPIITIAKEEVGNVITQSVVALAITNTMTEVLPEESLIETMLSKVPPKVHEANKKAYALGKAYALDAMGTK</sequence>
<name>A0A1W1BHC3_9ZZZZ</name>
<dbReference type="Pfam" id="PF01558">
    <property type="entry name" value="POR"/>
    <property type="match status" value="1"/>
</dbReference>
<dbReference type="NCBIfam" id="NF006275">
    <property type="entry name" value="PRK08441.1"/>
    <property type="match status" value="1"/>
</dbReference>
<dbReference type="PANTHER" id="PTHR42730:SF1">
    <property type="entry name" value="2-OXOGLUTARATE SYNTHASE SUBUNIT KORC"/>
    <property type="match status" value="1"/>
</dbReference>
<evidence type="ECO:0000313" key="3">
    <source>
        <dbReference type="EMBL" id="SFV52881.1"/>
    </source>
</evidence>
<dbReference type="EMBL" id="FPHH01000021">
    <property type="protein sequence ID" value="SFV52881.1"/>
    <property type="molecule type" value="Genomic_DNA"/>
</dbReference>
<accession>A0A1W1BHC3</accession>
<dbReference type="InterPro" id="IPR002869">
    <property type="entry name" value="Pyrv_flavodox_OxRed_cen"/>
</dbReference>
<evidence type="ECO:0000256" key="1">
    <source>
        <dbReference type="ARBA" id="ARBA00023002"/>
    </source>
</evidence>
<organism evidence="3">
    <name type="scientific">hydrothermal vent metagenome</name>
    <dbReference type="NCBI Taxonomy" id="652676"/>
    <lineage>
        <taxon>unclassified sequences</taxon>
        <taxon>metagenomes</taxon>
        <taxon>ecological metagenomes</taxon>
    </lineage>
</organism>
<gene>
    <name evidence="3" type="ORF">MNB_SM-5-707</name>
</gene>
<dbReference type="Gene3D" id="3.40.920.10">
    <property type="entry name" value="Pyruvate-ferredoxin oxidoreductase, PFOR, domain III"/>
    <property type="match status" value="1"/>
</dbReference>
<dbReference type="PANTHER" id="PTHR42730">
    <property type="entry name" value="2-OXOGLUTARATE SYNTHASE SUBUNIT KORC"/>
    <property type="match status" value="1"/>
</dbReference>
<evidence type="ECO:0000259" key="2">
    <source>
        <dbReference type="Pfam" id="PF01558"/>
    </source>
</evidence>
<dbReference type="AlphaFoldDB" id="A0A1W1BHC3"/>
<dbReference type="GO" id="GO:0047553">
    <property type="term" value="F:2-oxoglutarate synthase activity"/>
    <property type="evidence" value="ECO:0007669"/>
    <property type="project" value="UniProtKB-EC"/>
</dbReference>
<feature type="domain" description="Pyruvate/ketoisovalerate oxidoreductase catalytic" evidence="2">
    <location>
        <begin position="11"/>
        <end position="174"/>
    </location>
</feature>